<evidence type="ECO:0000256" key="9">
    <source>
        <dbReference type="SAM" id="Phobius"/>
    </source>
</evidence>
<organism evidence="11 12">
    <name type="scientific">Diploptera punctata</name>
    <name type="common">Pacific beetle cockroach</name>
    <dbReference type="NCBI Taxonomy" id="6984"/>
    <lineage>
        <taxon>Eukaryota</taxon>
        <taxon>Metazoa</taxon>
        <taxon>Ecdysozoa</taxon>
        <taxon>Arthropoda</taxon>
        <taxon>Hexapoda</taxon>
        <taxon>Insecta</taxon>
        <taxon>Pterygota</taxon>
        <taxon>Neoptera</taxon>
        <taxon>Polyneoptera</taxon>
        <taxon>Dictyoptera</taxon>
        <taxon>Blattodea</taxon>
        <taxon>Blaberoidea</taxon>
        <taxon>Blaberidae</taxon>
        <taxon>Diplopterinae</taxon>
        <taxon>Diploptera</taxon>
    </lineage>
</organism>
<keyword evidence="5 9" id="KW-1133">Transmembrane helix</keyword>
<feature type="domain" description="EF-hand" evidence="10">
    <location>
        <begin position="12"/>
        <end position="47"/>
    </location>
</feature>
<evidence type="ECO:0000313" key="11">
    <source>
        <dbReference type="EMBL" id="KAJ9576209.1"/>
    </source>
</evidence>
<evidence type="ECO:0000256" key="5">
    <source>
        <dbReference type="ARBA" id="ARBA00022989"/>
    </source>
</evidence>
<dbReference type="InterPro" id="IPR002048">
    <property type="entry name" value="EF_hand_dom"/>
</dbReference>
<feature type="transmembrane region" description="Helical" evidence="9">
    <location>
        <begin position="325"/>
        <end position="346"/>
    </location>
</feature>
<comment type="subcellular location">
    <subcellularLocation>
        <location evidence="1">Membrane</location>
        <topology evidence="1">Multi-pass membrane protein</topology>
    </subcellularLocation>
</comment>
<gene>
    <name evidence="11" type="ORF">L9F63_006942</name>
</gene>
<name>A0AAD8E483_DIPPU</name>
<evidence type="ECO:0000256" key="2">
    <source>
        <dbReference type="ARBA" id="ARBA00009045"/>
    </source>
</evidence>
<dbReference type="InterPro" id="IPR035952">
    <property type="entry name" value="Rhomboid-like_sf"/>
</dbReference>
<reference evidence="11" key="1">
    <citation type="journal article" date="2023" name="IScience">
        <title>Live-bearing cockroach genome reveals convergent evolutionary mechanisms linked to viviparity in insects and beyond.</title>
        <authorList>
            <person name="Fouks B."/>
            <person name="Harrison M.C."/>
            <person name="Mikhailova A.A."/>
            <person name="Marchal E."/>
            <person name="English S."/>
            <person name="Carruthers M."/>
            <person name="Jennings E.C."/>
            <person name="Chiamaka E.L."/>
            <person name="Frigard R.A."/>
            <person name="Pippel M."/>
            <person name="Attardo G.M."/>
            <person name="Benoit J.B."/>
            <person name="Bornberg-Bauer E."/>
            <person name="Tobe S.S."/>
        </authorList>
    </citation>
    <scope>NUCLEOTIDE SEQUENCE</scope>
    <source>
        <strain evidence="11">Stay&amp;Tobe</strain>
    </source>
</reference>
<sequence>MENHRTSLLKVKPTIHWQLIFDKYDVDSDGRISLPELKNMLKSESYAKDIPNHTVRQIMRKADRDANGYLDFPEFLKMIEQEEEGGVMKNALNRYVKATVVPRKRFTADEFDGSGDYEDEYTCNPPAVLMILISFLVVIAFLWDVIEEGETSVKGPAASLFIFNPYKRYEAWRYLTYMFVHVGVFHLVVNLFVQILLGVPLEMVHGWWRVLLVYLAGVVAGSLGTSISDPGVYLAGASGGVYAIIAAHLATICLNWAEMEFALLQLIVFLALTVVDVGTAVYTRYVKGEHNQIGYAAHLGGALAGLLVGINVLRNLQVRPWEKKLWWASIVIYTTLMLAAIIWNVAVPSYFPPSH</sequence>
<dbReference type="CDD" id="cd00051">
    <property type="entry name" value="EFh"/>
    <property type="match status" value="1"/>
</dbReference>
<dbReference type="InterPro" id="IPR018247">
    <property type="entry name" value="EF_Hand_1_Ca_BS"/>
</dbReference>
<keyword evidence="6 9" id="KW-0472">Membrane</keyword>
<dbReference type="InterPro" id="IPR011992">
    <property type="entry name" value="EF-hand-dom_pair"/>
</dbReference>
<protein>
    <recommendedName>
        <fullName evidence="10">EF-hand domain-containing protein</fullName>
    </recommendedName>
</protein>
<dbReference type="PANTHER" id="PTHR45840">
    <property type="entry name" value="RHOMBOID-RELATED PROTEIN"/>
    <property type="match status" value="1"/>
</dbReference>
<comment type="similarity">
    <text evidence="2 7">Belongs to the peptidase S54 family.</text>
</comment>
<keyword evidence="4" id="KW-0106">Calcium</keyword>
<dbReference type="GO" id="GO:0004252">
    <property type="term" value="F:serine-type endopeptidase activity"/>
    <property type="evidence" value="ECO:0007669"/>
    <property type="project" value="UniProtKB-UniRule"/>
</dbReference>
<reference evidence="11" key="2">
    <citation type="submission" date="2023-05" db="EMBL/GenBank/DDBJ databases">
        <authorList>
            <person name="Fouks B."/>
        </authorList>
    </citation>
    <scope>NUCLEOTIDE SEQUENCE</scope>
    <source>
        <strain evidence="11">Stay&amp;Tobe</strain>
        <tissue evidence="11">Testes</tissue>
    </source>
</reference>
<dbReference type="Gene3D" id="1.20.1540.10">
    <property type="entry name" value="Rhomboid-like"/>
    <property type="match status" value="1"/>
</dbReference>
<dbReference type="Gene3D" id="1.10.238.10">
    <property type="entry name" value="EF-hand"/>
    <property type="match status" value="1"/>
</dbReference>
<comment type="caution">
    <text evidence="11">The sequence shown here is derived from an EMBL/GenBank/DDBJ whole genome shotgun (WGS) entry which is preliminary data.</text>
</comment>
<accession>A0AAD8E483</accession>
<feature type="transmembrane region" description="Helical" evidence="9">
    <location>
        <begin position="174"/>
        <end position="199"/>
    </location>
</feature>
<evidence type="ECO:0000256" key="8">
    <source>
        <dbReference type="PIRSR" id="PIRSR037470-50"/>
    </source>
</evidence>
<feature type="transmembrane region" description="Helical" evidence="9">
    <location>
        <begin position="206"/>
        <end position="227"/>
    </location>
</feature>
<dbReference type="GO" id="GO:0016020">
    <property type="term" value="C:membrane"/>
    <property type="evidence" value="ECO:0007669"/>
    <property type="project" value="UniProtKB-SubCell"/>
</dbReference>
<dbReference type="PROSITE" id="PS50222">
    <property type="entry name" value="EF_HAND_2"/>
    <property type="match status" value="2"/>
</dbReference>
<proteinExistence type="inferred from homology"/>
<evidence type="ECO:0000256" key="7">
    <source>
        <dbReference type="PIRNR" id="PIRNR037470"/>
    </source>
</evidence>
<evidence type="ECO:0000256" key="6">
    <source>
        <dbReference type="ARBA" id="ARBA00023136"/>
    </source>
</evidence>
<dbReference type="PANTHER" id="PTHR45840:SF8">
    <property type="entry name" value="RHOMBOID PROTEASE"/>
    <property type="match status" value="1"/>
</dbReference>
<dbReference type="GO" id="GO:0005509">
    <property type="term" value="F:calcium ion binding"/>
    <property type="evidence" value="ECO:0007669"/>
    <property type="project" value="InterPro"/>
</dbReference>
<evidence type="ECO:0000256" key="4">
    <source>
        <dbReference type="ARBA" id="ARBA00022837"/>
    </source>
</evidence>
<feature type="domain" description="EF-hand" evidence="10">
    <location>
        <begin position="50"/>
        <end position="85"/>
    </location>
</feature>
<evidence type="ECO:0000259" key="10">
    <source>
        <dbReference type="PROSITE" id="PS50222"/>
    </source>
</evidence>
<dbReference type="InterPro" id="IPR017213">
    <property type="entry name" value="Peptidase_S54_rhomboid_met"/>
</dbReference>
<evidence type="ECO:0000256" key="1">
    <source>
        <dbReference type="ARBA" id="ARBA00004141"/>
    </source>
</evidence>
<dbReference type="EMBL" id="JASPKZ010009805">
    <property type="protein sequence ID" value="KAJ9576209.1"/>
    <property type="molecule type" value="Genomic_DNA"/>
</dbReference>
<keyword evidence="3 9" id="KW-0812">Transmembrane</keyword>
<evidence type="ECO:0000256" key="3">
    <source>
        <dbReference type="ARBA" id="ARBA00022692"/>
    </source>
</evidence>
<dbReference type="Proteomes" id="UP001233999">
    <property type="component" value="Unassembled WGS sequence"/>
</dbReference>
<dbReference type="SUPFAM" id="SSF47473">
    <property type="entry name" value="EF-hand"/>
    <property type="match status" value="1"/>
</dbReference>
<dbReference type="InterPro" id="IPR051739">
    <property type="entry name" value="Rhomboid_IM_Serine_Proteases"/>
</dbReference>
<dbReference type="SMART" id="SM00054">
    <property type="entry name" value="EFh"/>
    <property type="match status" value="2"/>
</dbReference>
<feature type="transmembrane region" description="Helical" evidence="9">
    <location>
        <begin position="233"/>
        <end position="254"/>
    </location>
</feature>
<dbReference type="SUPFAM" id="SSF144091">
    <property type="entry name" value="Rhomboid-like"/>
    <property type="match status" value="1"/>
</dbReference>
<dbReference type="PIRSF" id="PIRSF037470">
    <property type="entry name" value="Rhomboid"/>
    <property type="match status" value="1"/>
</dbReference>
<dbReference type="Pfam" id="PF13499">
    <property type="entry name" value="EF-hand_7"/>
    <property type="match status" value="1"/>
</dbReference>
<dbReference type="InterPro" id="IPR022764">
    <property type="entry name" value="Peptidase_S54_rhomboid_dom"/>
</dbReference>
<feature type="active site" evidence="8">
    <location>
        <position position="298"/>
    </location>
</feature>
<feature type="active site" description="Nucleophile" evidence="8">
    <location>
        <position position="238"/>
    </location>
</feature>
<feature type="transmembrane region" description="Helical" evidence="9">
    <location>
        <begin position="127"/>
        <end position="146"/>
    </location>
</feature>
<dbReference type="AlphaFoldDB" id="A0AAD8E483"/>
<feature type="transmembrane region" description="Helical" evidence="9">
    <location>
        <begin position="295"/>
        <end position="313"/>
    </location>
</feature>
<feature type="transmembrane region" description="Helical" evidence="9">
    <location>
        <begin position="261"/>
        <end position="283"/>
    </location>
</feature>
<dbReference type="Pfam" id="PF01694">
    <property type="entry name" value="Rhomboid"/>
    <property type="match status" value="1"/>
</dbReference>
<keyword evidence="12" id="KW-1185">Reference proteome</keyword>
<evidence type="ECO:0000313" key="12">
    <source>
        <dbReference type="Proteomes" id="UP001233999"/>
    </source>
</evidence>
<dbReference type="PROSITE" id="PS00018">
    <property type="entry name" value="EF_HAND_1"/>
    <property type="match status" value="2"/>
</dbReference>